<proteinExistence type="inferred from homology"/>
<dbReference type="OrthoDB" id="1100432at2759"/>
<dbReference type="Pfam" id="PF25498">
    <property type="entry name" value="DUF7912"/>
    <property type="match status" value="1"/>
</dbReference>
<sequence>MSKVSSLFRTQARNFSFPSRSSALPHSRHRLLLPVPAEQCFKNSFNGFQTNPRKPALSFAALRHLSTAHSEDRGDESRNGNRLLKYGTSEEVEPIESWEEEEEVEPELGDGGDGGGVVFQNCPWGEQALSIANEVLKEHTVDMELFAFKTSPKGYIYVRLDKLTNEYGCPSMDEMEGFSHEYKKRLDEAGTMEEFPDDLALEVSSPGAERLLKVPDDLNRFKHMPMRVSFVGEDNESLGAEDSKILLLECIDAELGKCVWKLVDVKENRDPSAKGRPLSRKQKDWRLSLSYNMIKQVTLFISH</sequence>
<accession>A0A484LKB8</accession>
<evidence type="ECO:0000259" key="2">
    <source>
        <dbReference type="Pfam" id="PF02576"/>
    </source>
</evidence>
<evidence type="ECO:0000313" key="5">
    <source>
        <dbReference type="Proteomes" id="UP000595140"/>
    </source>
</evidence>
<feature type="region of interest" description="Disordered" evidence="1">
    <location>
        <begin position="68"/>
        <end position="112"/>
    </location>
</feature>
<reference evidence="4 5" key="1">
    <citation type="submission" date="2018-04" db="EMBL/GenBank/DDBJ databases">
        <authorList>
            <person name="Vogel A."/>
        </authorList>
    </citation>
    <scope>NUCLEOTIDE SEQUENCE [LARGE SCALE GENOMIC DNA]</scope>
</reference>
<gene>
    <name evidence="4" type="ORF">CCAM_LOCUS18651</name>
</gene>
<keyword evidence="5" id="KW-1185">Reference proteome</keyword>
<feature type="compositionally biased region" description="Acidic residues" evidence="1">
    <location>
        <begin position="90"/>
        <end position="110"/>
    </location>
</feature>
<feature type="domain" description="Ribosome maturation factor RimP N-terminal" evidence="2">
    <location>
        <begin position="135"/>
        <end position="209"/>
    </location>
</feature>
<dbReference type="InterPro" id="IPR028989">
    <property type="entry name" value="RimP_N"/>
</dbReference>
<dbReference type="InterPro" id="IPR003728">
    <property type="entry name" value="Ribosome_maturation_RimP"/>
</dbReference>
<dbReference type="GO" id="GO:0042274">
    <property type="term" value="P:ribosomal small subunit biogenesis"/>
    <property type="evidence" value="ECO:0007669"/>
    <property type="project" value="InterPro"/>
</dbReference>
<feature type="domain" description="DUF7912" evidence="3">
    <location>
        <begin position="211"/>
        <end position="300"/>
    </location>
</feature>
<dbReference type="PANTHER" id="PTHR34544">
    <property type="entry name" value="OSJNBA0006B20.18 PROTEIN"/>
    <property type="match status" value="1"/>
</dbReference>
<dbReference type="Proteomes" id="UP000595140">
    <property type="component" value="Unassembled WGS sequence"/>
</dbReference>
<feature type="compositionally biased region" description="Basic and acidic residues" evidence="1">
    <location>
        <begin position="69"/>
        <end position="79"/>
    </location>
</feature>
<evidence type="ECO:0000259" key="3">
    <source>
        <dbReference type="Pfam" id="PF25498"/>
    </source>
</evidence>
<dbReference type="EMBL" id="OOIL02001569">
    <property type="protein sequence ID" value="VFQ76875.1"/>
    <property type="molecule type" value="Genomic_DNA"/>
</dbReference>
<organism evidence="4 5">
    <name type="scientific">Cuscuta campestris</name>
    <dbReference type="NCBI Taxonomy" id="132261"/>
    <lineage>
        <taxon>Eukaryota</taxon>
        <taxon>Viridiplantae</taxon>
        <taxon>Streptophyta</taxon>
        <taxon>Embryophyta</taxon>
        <taxon>Tracheophyta</taxon>
        <taxon>Spermatophyta</taxon>
        <taxon>Magnoliopsida</taxon>
        <taxon>eudicotyledons</taxon>
        <taxon>Gunneridae</taxon>
        <taxon>Pentapetalae</taxon>
        <taxon>asterids</taxon>
        <taxon>lamiids</taxon>
        <taxon>Solanales</taxon>
        <taxon>Convolvulaceae</taxon>
        <taxon>Cuscuteae</taxon>
        <taxon>Cuscuta</taxon>
        <taxon>Cuscuta subgen. Grammica</taxon>
        <taxon>Cuscuta sect. Cleistogrammica</taxon>
    </lineage>
</organism>
<name>A0A484LKB8_9ASTE</name>
<evidence type="ECO:0000313" key="4">
    <source>
        <dbReference type="EMBL" id="VFQ76875.1"/>
    </source>
</evidence>
<dbReference type="PANTHER" id="PTHR34544:SF3">
    <property type="entry name" value="OS07G0155200 PROTEIN"/>
    <property type="match status" value="1"/>
</dbReference>
<dbReference type="AlphaFoldDB" id="A0A484LKB8"/>
<dbReference type="HAMAP" id="MF_01077">
    <property type="entry name" value="RimP"/>
    <property type="match status" value="1"/>
</dbReference>
<dbReference type="Pfam" id="PF02576">
    <property type="entry name" value="RimP_N"/>
    <property type="match status" value="1"/>
</dbReference>
<dbReference type="InterPro" id="IPR057234">
    <property type="entry name" value="DUF7912"/>
</dbReference>
<protein>
    <submittedName>
        <fullName evidence="4">Uncharacterized protein</fullName>
    </submittedName>
</protein>
<evidence type="ECO:0000256" key="1">
    <source>
        <dbReference type="SAM" id="MobiDB-lite"/>
    </source>
</evidence>